<dbReference type="EMBL" id="LR877145">
    <property type="protein sequence ID" value="CAD2212848.1"/>
    <property type="molecule type" value="Genomic_DNA"/>
</dbReference>
<proteinExistence type="predicted"/>
<dbReference type="VEuPathDB" id="TriTrypDB:ADEAN_000026000"/>
<protein>
    <submittedName>
        <fullName evidence="1">Uncharacterized protein</fullName>
    </submittedName>
</protein>
<keyword evidence="2" id="KW-1185">Reference proteome</keyword>
<accession>A0A7G2BZA7</accession>
<dbReference type="Proteomes" id="UP000515908">
    <property type="component" value="Chromosome 01"/>
</dbReference>
<evidence type="ECO:0000313" key="2">
    <source>
        <dbReference type="Proteomes" id="UP000515908"/>
    </source>
</evidence>
<name>A0A7G2BZA7_9TRYP</name>
<reference evidence="1 2" key="1">
    <citation type="submission" date="2020-08" db="EMBL/GenBank/DDBJ databases">
        <authorList>
            <person name="Newling K."/>
            <person name="Davey J."/>
            <person name="Forrester S."/>
        </authorList>
    </citation>
    <scope>NUCLEOTIDE SEQUENCE [LARGE SCALE GENOMIC DNA]</scope>
    <source>
        <strain evidence="2">Crithidia deanei Carvalho (ATCC PRA-265)</strain>
    </source>
</reference>
<gene>
    <name evidence="1" type="ORF">ADEAN_000026000</name>
</gene>
<evidence type="ECO:0000313" key="1">
    <source>
        <dbReference type="EMBL" id="CAD2212848.1"/>
    </source>
</evidence>
<sequence length="81" mass="9566">MLHEFVQSECDVLRMVPLSDGVLSGALYNQMGPITHEALKLAFEQLHIFDKEYVLRDEKKLNLCVFVNRDWDKYKNAFKYL</sequence>
<dbReference type="OrthoDB" id="239853at2759"/>
<organism evidence="1 2">
    <name type="scientific">Angomonas deanei</name>
    <dbReference type="NCBI Taxonomy" id="59799"/>
    <lineage>
        <taxon>Eukaryota</taxon>
        <taxon>Discoba</taxon>
        <taxon>Euglenozoa</taxon>
        <taxon>Kinetoplastea</taxon>
        <taxon>Metakinetoplastina</taxon>
        <taxon>Trypanosomatida</taxon>
        <taxon>Trypanosomatidae</taxon>
        <taxon>Strigomonadinae</taxon>
        <taxon>Angomonas</taxon>
    </lineage>
</organism>
<dbReference type="AlphaFoldDB" id="A0A7G2BZA7"/>